<reference evidence="1 2" key="1">
    <citation type="submission" date="2021-06" db="EMBL/GenBank/DDBJ databases">
        <title>Caerostris darwini draft genome.</title>
        <authorList>
            <person name="Kono N."/>
            <person name="Arakawa K."/>
        </authorList>
    </citation>
    <scope>NUCLEOTIDE SEQUENCE [LARGE SCALE GENOMIC DNA]</scope>
</reference>
<protein>
    <submittedName>
        <fullName evidence="1">Uncharacterized protein</fullName>
    </submittedName>
</protein>
<keyword evidence="2" id="KW-1185">Reference proteome</keyword>
<dbReference type="AlphaFoldDB" id="A0AAV4S3Y8"/>
<name>A0AAV4S3Y8_9ARAC</name>
<dbReference type="EMBL" id="BPLQ01007041">
    <property type="protein sequence ID" value="GIY27296.1"/>
    <property type="molecule type" value="Genomic_DNA"/>
</dbReference>
<dbReference type="Proteomes" id="UP001054837">
    <property type="component" value="Unassembled WGS sequence"/>
</dbReference>
<proteinExistence type="predicted"/>
<sequence length="176" mass="20536">MFHSRSKCIKSDEFAIGSLYQKFQGFKSDGRGGQAVGKWRLPLPKWRFNSCFTNSVICRGVPACMKIVISTHLRFCSTGMSKCLVRQLFDISYKSIVEQMQRKEEICIPWDICIVDHMPEYRESLNKPDCNKVQNGFCNEDFVFCLILNHFVHIFQTIGRQVNDEWFLQTTIFKAQ</sequence>
<organism evidence="1 2">
    <name type="scientific">Caerostris darwini</name>
    <dbReference type="NCBI Taxonomy" id="1538125"/>
    <lineage>
        <taxon>Eukaryota</taxon>
        <taxon>Metazoa</taxon>
        <taxon>Ecdysozoa</taxon>
        <taxon>Arthropoda</taxon>
        <taxon>Chelicerata</taxon>
        <taxon>Arachnida</taxon>
        <taxon>Araneae</taxon>
        <taxon>Araneomorphae</taxon>
        <taxon>Entelegynae</taxon>
        <taxon>Araneoidea</taxon>
        <taxon>Araneidae</taxon>
        <taxon>Caerostris</taxon>
    </lineage>
</organism>
<gene>
    <name evidence="1" type="ORF">CDAR_388201</name>
</gene>
<evidence type="ECO:0000313" key="1">
    <source>
        <dbReference type="EMBL" id="GIY27296.1"/>
    </source>
</evidence>
<accession>A0AAV4S3Y8</accession>
<comment type="caution">
    <text evidence="1">The sequence shown here is derived from an EMBL/GenBank/DDBJ whole genome shotgun (WGS) entry which is preliminary data.</text>
</comment>
<evidence type="ECO:0000313" key="2">
    <source>
        <dbReference type="Proteomes" id="UP001054837"/>
    </source>
</evidence>